<evidence type="ECO:0000313" key="1">
    <source>
        <dbReference type="EMBL" id="KAK3950042.1"/>
    </source>
</evidence>
<dbReference type="Proteomes" id="UP001303222">
    <property type="component" value="Unassembled WGS sequence"/>
</dbReference>
<sequence>MSLLPNIEFESTRAGSPRQVRKDKRRRAWMAQRQLPNCSSRNSLKLNRIEGTSYLIQVPGQVMCGSFDRSPLWRTPPFATGQARIKMGARKLCLWRTLFAGMTPWTGKEQDVTWREEGREGGRFESLMPGSGSRSGSVSCRVVSCSVVLAIEAAMWALVVAVDVRCCS</sequence>
<protein>
    <submittedName>
        <fullName evidence="1">Uncharacterized protein</fullName>
    </submittedName>
</protein>
<dbReference type="EMBL" id="MU859192">
    <property type="protein sequence ID" value="KAK3950042.1"/>
    <property type="molecule type" value="Genomic_DNA"/>
</dbReference>
<dbReference type="AlphaFoldDB" id="A0AAN6SD99"/>
<evidence type="ECO:0000313" key="2">
    <source>
        <dbReference type="Proteomes" id="UP001303222"/>
    </source>
</evidence>
<reference evidence="1" key="1">
    <citation type="journal article" date="2023" name="Mol. Phylogenet. Evol.">
        <title>Genome-scale phylogeny and comparative genomics of the fungal order Sordariales.</title>
        <authorList>
            <person name="Hensen N."/>
            <person name="Bonometti L."/>
            <person name="Westerberg I."/>
            <person name="Brannstrom I.O."/>
            <person name="Guillou S."/>
            <person name="Cros-Aarteil S."/>
            <person name="Calhoun S."/>
            <person name="Haridas S."/>
            <person name="Kuo A."/>
            <person name="Mondo S."/>
            <person name="Pangilinan J."/>
            <person name="Riley R."/>
            <person name="LaButti K."/>
            <person name="Andreopoulos B."/>
            <person name="Lipzen A."/>
            <person name="Chen C."/>
            <person name="Yan M."/>
            <person name="Daum C."/>
            <person name="Ng V."/>
            <person name="Clum A."/>
            <person name="Steindorff A."/>
            <person name="Ohm R.A."/>
            <person name="Martin F."/>
            <person name="Silar P."/>
            <person name="Natvig D.O."/>
            <person name="Lalanne C."/>
            <person name="Gautier V."/>
            <person name="Ament-Velasquez S.L."/>
            <person name="Kruys A."/>
            <person name="Hutchinson M.I."/>
            <person name="Powell A.J."/>
            <person name="Barry K."/>
            <person name="Miller A.N."/>
            <person name="Grigoriev I.V."/>
            <person name="Debuchy R."/>
            <person name="Gladieux P."/>
            <person name="Hiltunen Thoren M."/>
            <person name="Johannesson H."/>
        </authorList>
    </citation>
    <scope>NUCLEOTIDE SEQUENCE</scope>
    <source>
        <strain evidence="1">CBS 626.80</strain>
    </source>
</reference>
<comment type="caution">
    <text evidence="1">The sequence shown here is derived from an EMBL/GenBank/DDBJ whole genome shotgun (WGS) entry which is preliminary data.</text>
</comment>
<gene>
    <name evidence="1" type="ORF">QBC32DRAFT_24536</name>
</gene>
<organism evidence="1 2">
    <name type="scientific">Pseudoneurospora amorphoporcata</name>
    <dbReference type="NCBI Taxonomy" id="241081"/>
    <lineage>
        <taxon>Eukaryota</taxon>
        <taxon>Fungi</taxon>
        <taxon>Dikarya</taxon>
        <taxon>Ascomycota</taxon>
        <taxon>Pezizomycotina</taxon>
        <taxon>Sordariomycetes</taxon>
        <taxon>Sordariomycetidae</taxon>
        <taxon>Sordariales</taxon>
        <taxon>Sordariaceae</taxon>
        <taxon>Pseudoneurospora</taxon>
    </lineage>
</organism>
<name>A0AAN6SD99_9PEZI</name>
<reference evidence="1" key="2">
    <citation type="submission" date="2023-06" db="EMBL/GenBank/DDBJ databases">
        <authorList>
            <consortium name="Lawrence Berkeley National Laboratory"/>
            <person name="Mondo S.J."/>
            <person name="Hensen N."/>
            <person name="Bonometti L."/>
            <person name="Westerberg I."/>
            <person name="Brannstrom I.O."/>
            <person name="Guillou S."/>
            <person name="Cros-Aarteil S."/>
            <person name="Calhoun S."/>
            <person name="Haridas S."/>
            <person name="Kuo A."/>
            <person name="Pangilinan J."/>
            <person name="Riley R."/>
            <person name="Labutti K."/>
            <person name="Andreopoulos B."/>
            <person name="Lipzen A."/>
            <person name="Chen C."/>
            <person name="Yanf M."/>
            <person name="Daum C."/>
            <person name="Ng V."/>
            <person name="Clum A."/>
            <person name="Steindorff A."/>
            <person name="Ohm R."/>
            <person name="Martin F."/>
            <person name="Silar P."/>
            <person name="Natvig D."/>
            <person name="Lalanne C."/>
            <person name="Gautier V."/>
            <person name="Ament-Velasquez S.L."/>
            <person name="Kruys A."/>
            <person name="Hutchinson M.I."/>
            <person name="Powell A.J."/>
            <person name="Barry K."/>
            <person name="Miller A.N."/>
            <person name="Grigoriev I.V."/>
            <person name="Debuchy R."/>
            <person name="Gladieux P."/>
            <person name="Thoren M.H."/>
            <person name="Johannesson H."/>
        </authorList>
    </citation>
    <scope>NUCLEOTIDE SEQUENCE</scope>
    <source>
        <strain evidence="1">CBS 626.80</strain>
    </source>
</reference>
<proteinExistence type="predicted"/>
<accession>A0AAN6SD99</accession>
<keyword evidence="2" id="KW-1185">Reference proteome</keyword>